<sequence>MPKQLPQAGEVRGQLEVDLSDLSWRTPDCPGEIARRFSPLAFAPARADVSIRLPQAARLPAGVFLQAFADFAQHPDRLSYKVTGTADARAVKAACDELRAAVRIWSMPACLVPELDPALTA</sequence>
<evidence type="ECO:0000313" key="1">
    <source>
        <dbReference type="EMBL" id="MBM9466085.1"/>
    </source>
</evidence>
<comment type="caution">
    <text evidence="1">The sequence shown here is derived from an EMBL/GenBank/DDBJ whole genome shotgun (WGS) entry which is preliminary data.</text>
</comment>
<dbReference type="EMBL" id="JAERWK010000003">
    <property type="protein sequence ID" value="MBM9466085.1"/>
    <property type="molecule type" value="Genomic_DNA"/>
</dbReference>
<accession>A0A938YDY0</accession>
<gene>
    <name evidence="1" type="ORF">JL106_02175</name>
</gene>
<organism evidence="1 2">
    <name type="scientific">Nakamurella leprariae</name>
    <dbReference type="NCBI Taxonomy" id="2803911"/>
    <lineage>
        <taxon>Bacteria</taxon>
        <taxon>Bacillati</taxon>
        <taxon>Actinomycetota</taxon>
        <taxon>Actinomycetes</taxon>
        <taxon>Nakamurellales</taxon>
        <taxon>Nakamurellaceae</taxon>
        <taxon>Nakamurella</taxon>
    </lineage>
</organism>
<reference evidence="1" key="1">
    <citation type="submission" date="2021-01" db="EMBL/GenBank/DDBJ databases">
        <title>YIM 132084 draft genome.</title>
        <authorList>
            <person name="An D."/>
        </authorList>
    </citation>
    <scope>NUCLEOTIDE SEQUENCE</scope>
    <source>
        <strain evidence="1">YIM 132084</strain>
    </source>
</reference>
<dbReference type="Proteomes" id="UP000663792">
    <property type="component" value="Unassembled WGS sequence"/>
</dbReference>
<name>A0A938YDY0_9ACTN</name>
<protein>
    <submittedName>
        <fullName evidence="1">Uncharacterized protein</fullName>
    </submittedName>
</protein>
<dbReference type="RefSeq" id="WP_205259041.1">
    <property type="nucleotide sequence ID" value="NZ_JAERWK010000003.1"/>
</dbReference>
<proteinExistence type="predicted"/>
<dbReference type="AlphaFoldDB" id="A0A938YDY0"/>
<keyword evidence="2" id="KW-1185">Reference proteome</keyword>
<evidence type="ECO:0000313" key="2">
    <source>
        <dbReference type="Proteomes" id="UP000663792"/>
    </source>
</evidence>